<evidence type="ECO:0000256" key="5">
    <source>
        <dbReference type="SAM" id="MobiDB-lite"/>
    </source>
</evidence>
<name>A0A0N4UUG1_ENTVE</name>
<evidence type="ECO:0000256" key="1">
    <source>
        <dbReference type="ARBA" id="ARBA00004141"/>
    </source>
</evidence>
<dbReference type="EMBL" id="UXUI01007134">
    <property type="protein sequence ID" value="VDD85591.1"/>
    <property type="molecule type" value="Genomic_DNA"/>
</dbReference>
<feature type="transmembrane region" description="Helical" evidence="6">
    <location>
        <begin position="179"/>
        <end position="199"/>
    </location>
</feature>
<dbReference type="PANTHER" id="PTHR24064">
    <property type="entry name" value="SOLUTE CARRIER FAMILY 22 MEMBER"/>
    <property type="match status" value="1"/>
</dbReference>
<evidence type="ECO:0000256" key="3">
    <source>
        <dbReference type="ARBA" id="ARBA00022989"/>
    </source>
</evidence>
<evidence type="ECO:0000313" key="9">
    <source>
        <dbReference type="WBParaSite" id="EVEC_0000102601-mRNA-1"/>
    </source>
</evidence>
<evidence type="ECO:0000256" key="4">
    <source>
        <dbReference type="ARBA" id="ARBA00023136"/>
    </source>
</evidence>
<keyword evidence="4 6" id="KW-0472">Membrane</keyword>
<sequence length="254" mass="29016">MSTVEEALNHSSNDQTDSSSPEKPKVKSIDDFIEISLYTLLICVTCELNISLQVCTMMLMVHAGASPVITGCENIDFIGTDECDSLAELRKKTGCMPKLKYQFYSLNIKYDRLCEDTADVKNSISLQMFGLLIGASIFSQISDAIGRKPVIIFYVNYLLFDWYDHIWLRNCNCTKTMFTAWRCIVGFFCGGHTAVLYVYMLEQVPRKHSFWIAGVVTWSPNYILLAIIPYYSYDWRTYSKVIVCIEIPALIFLL</sequence>
<proteinExistence type="predicted"/>
<dbReference type="InterPro" id="IPR005828">
    <property type="entry name" value="MFS_sugar_transport-like"/>
</dbReference>
<dbReference type="SUPFAM" id="SSF103473">
    <property type="entry name" value="MFS general substrate transporter"/>
    <property type="match status" value="1"/>
</dbReference>
<feature type="transmembrane region" description="Helical" evidence="6">
    <location>
        <begin position="211"/>
        <end position="231"/>
    </location>
</feature>
<protein>
    <submittedName>
        <fullName evidence="9">MFS domain-containing protein</fullName>
    </submittedName>
</protein>
<comment type="subcellular location">
    <subcellularLocation>
        <location evidence="1">Membrane</location>
        <topology evidence="1">Multi-pass membrane protein</topology>
    </subcellularLocation>
</comment>
<feature type="compositionally biased region" description="Polar residues" evidence="5">
    <location>
        <begin position="1"/>
        <end position="19"/>
    </location>
</feature>
<dbReference type="Pfam" id="PF00083">
    <property type="entry name" value="Sugar_tr"/>
    <property type="match status" value="1"/>
</dbReference>
<dbReference type="AlphaFoldDB" id="A0A0N4UUG1"/>
<dbReference type="Proteomes" id="UP000274131">
    <property type="component" value="Unassembled WGS sequence"/>
</dbReference>
<dbReference type="WBParaSite" id="EVEC_0000102601-mRNA-1">
    <property type="protein sequence ID" value="EVEC_0000102601-mRNA-1"/>
    <property type="gene ID" value="EVEC_0000102601"/>
</dbReference>
<dbReference type="GO" id="GO:0016020">
    <property type="term" value="C:membrane"/>
    <property type="evidence" value="ECO:0007669"/>
    <property type="project" value="UniProtKB-SubCell"/>
</dbReference>
<dbReference type="InterPro" id="IPR036259">
    <property type="entry name" value="MFS_trans_sf"/>
</dbReference>
<evidence type="ECO:0000256" key="2">
    <source>
        <dbReference type="ARBA" id="ARBA00022692"/>
    </source>
</evidence>
<keyword evidence="3 6" id="KW-1133">Transmembrane helix</keyword>
<reference evidence="7 8" key="2">
    <citation type="submission" date="2018-10" db="EMBL/GenBank/DDBJ databases">
        <authorList>
            <consortium name="Pathogen Informatics"/>
        </authorList>
    </citation>
    <scope>NUCLEOTIDE SEQUENCE [LARGE SCALE GENOMIC DNA]</scope>
</reference>
<evidence type="ECO:0000313" key="8">
    <source>
        <dbReference type="Proteomes" id="UP000274131"/>
    </source>
</evidence>
<keyword evidence="8" id="KW-1185">Reference proteome</keyword>
<evidence type="ECO:0000313" key="7">
    <source>
        <dbReference type="EMBL" id="VDD85591.1"/>
    </source>
</evidence>
<accession>A0A0N4UUG1</accession>
<organism evidence="9">
    <name type="scientific">Enterobius vermicularis</name>
    <name type="common">Human pinworm</name>
    <dbReference type="NCBI Taxonomy" id="51028"/>
    <lineage>
        <taxon>Eukaryota</taxon>
        <taxon>Metazoa</taxon>
        <taxon>Ecdysozoa</taxon>
        <taxon>Nematoda</taxon>
        <taxon>Chromadorea</taxon>
        <taxon>Rhabditida</taxon>
        <taxon>Spirurina</taxon>
        <taxon>Oxyuridomorpha</taxon>
        <taxon>Oxyuroidea</taxon>
        <taxon>Oxyuridae</taxon>
        <taxon>Enterobius</taxon>
    </lineage>
</organism>
<dbReference type="GO" id="GO:0022857">
    <property type="term" value="F:transmembrane transporter activity"/>
    <property type="evidence" value="ECO:0007669"/>
    <property type="project" value="InterPro"/>
</dbReference>
<keyword evidence="2 6" id="KW-0812">Transmembrane</keyword>
<gene>
    <name evidence="7" type="ORF">EVEC_LOCUS734</name>
</gene>
<dbReference type="STRING" id="51028.A0A0N4UUG1"/>
<evidence type="ECO:0000256" key="6">
    <source>
        <dbReference type="SAM" id="Phobius"/>
    </source>
</evidence>
<reference evidence="9" key="1">
    <citation type="submission" date="2017-02" db="UniProtKB">
        <authorList>
            <consortium name="WormBaseParasite"/>
        </authorList>
    </citation>
    <scope>IDENTIFICATION</scope>
</reference>
<dbReference type="OrthoDB" id="3936150at2759"/>
<feature type="region of interest" description="Disordered" evidence="5">
    <location>
        <begin position="1"/>
        <end position="25"/>
    </location>
</feature>
<dbReference type="Gene3D" id="1.20.1250.20">
    <property type="entry name" value="MFS general substrate transporter like domains"/>
    <property type="match status" value="1"/>
</dbReference>